<accession>A6JRV4</accession>
<reference evidence="2 3" key="1">
    <citation type="submission" date="2005-09" db="EMBL/GenBank/DDBJ databases">
        <authorList>
            <person name="Mural R.J."/>
            <person name="Li P.W."/>
            <person name="Adams M.D."/>
            <person name="Amanatides P.G."/>
            <person name="Baden-Tillson H."/>
            <person name="Barnstead M."/>
            <person name="Chin S.H."/>
            <person name="Dew I."/>
            <person name="Evans C.A."/>
            <person name="Ferriera S."/>
            <person name="Flanigan M."/>
            <person name="Fosler C."/>
            <person name="Glodek A."/>
            <person name="Gu Z."/>
            <person name="Holt R.A."/>
            <person name="Jennings D."/>
            <person name="Kraft C.L."/>
            <person name="Lu F."/>
            <person name="Nguyen T."/>
            <person name="Nusskern D.R."/>
            <person name="Pfannkoch C.M."/>
            <person name="Sitter C."/>
            <person name="Sutton G.G."/>
            <person name="Venter J.C."/>
            <person name="Wang Z."/>
            <person name="Woodage T."/>
            <person name="Zheng X.H."/>
            <person name="Zhong F."/>
        </authorList>
    </citation>
    <scope>NUCLEOTIDE SEQUENCE [LARGE SCALE GENOMIC DNA]</scope>
    <source>
        <strain>BN</strain>
        <strain evidence="3">Sprague-Dawley</strain>
    </source>
</reference>
<proteinExistence type="predicted"/>
<organism evidence="2 3">
    <name type="scientific">Rattus norvegicus</name>
    <name type="common">Rat</name>
    <dbReference type="NCBI Taxonomy" id="10116"/>
    <lineage>
        <taxon>Eukaryota</taxon>
        <taxon>Metazoa</taxon>
        <taxon>Chordata</taxon>
        <taxon>Craniata</taxon>
        <taxon>Vertebrata</taxon>
        <taxon>Euteleostomi</taxon>
        <taxon>Mammalia</taxon>
        <taxon>Eutheria</taxon>
        <taxon>Euarchontoglires</taxon>
        <taxon>Glires</taxon>
        <taxon>Rodentia</taxon>
        <taxon>Myomorpha</taxon>
        <taxon>Muroidea</taxon>
        <taxon>Muridae</taxon>
        <taxon>Murinae</taxon>
        <taxon>Rattus</taxon>
    </lineage>
</organism>
<dbReference type="EMBL" id="CH473999">
    <property type="protein sequence ID" value="EDL78153.1"/>
    <property type="molecule type" value="Genomic_DNA"/>
</dbReference>
<protein>
    <submittedName>
        <fullName evidence="2">RCG36812</fullName>
    </submittedName>
</protein>
<evidence type="ECO:0000313" key="3">
    <source>
        <dbReference type="Proteomes" id="UP000234681"/>
    </source>
</evidence>
<gene>
    <name evidence="2" type="ORF">rCG_36812</name>
</gene>
<feature type="region of interest" description="Disordered" evidence="1">
    <location>
        <begin position="1"/>
        <end position="97"/>
    </location>
</feature>
<feature type="non-terminal residue" evidence="2">
    <location>
        <position position="97"/>
    </location>
</feature>
<dbReference type="AlphaFoldDB" id="A6JRV4"/>
<feature type="compositionally biased region" description="Basic and acidic residues" evidence="1">
    <location>
        <begin position="1"/>
        <end position="11"/>
    </location>
</feature>
<name>A6JRV4_RAT</name>
<feature type="compositionally biased region" description="Pro residues" evidence="1">
    <location>
        <begin position="81"/>
        <end position="97"/>
    </location>
</feature>
<sequence>MVGRHTGEEQQRTVQEVASQRPKASYLRAVLQHLHSRSDLDQHPSQQVSSHPGPASRELEGDMNDAAHAAMGTQHMWSSPKPFPLPSPSPLLFPPPL</sequence>
<evidence type="ECO:0000256" key="1">
    <source>
        <dbReference type="SAM" id="MobiDB-lite"/>
    </source>
</evidence>
<dbReference type="Proteomes" id="UP000234681">
    <property type="component" value="Chromosome 11"/>
</dbReference>
<evidence type="ECO:0000313" key="2">
    <source>
        <dbReference type="EMBL" id="EDL78153.1"/>
    </source>
</evidence>